<sequence>MMDASSESDVTSIGSRPSSSSSSRPASAAAYYVESPSCDSQDESNSSNSPMDSPSDPRYSTDSSNSSTAASRVSGGRRRRRWSKHYPDVVEEDGAGGQRRRWKKHYCDVVEEEEADGGDCEEEDDYHGTPCVGDHYDGGGACMEDDYYYDDGGGSGGRCSWQYRCFLLVLVSGASFAAICLVFWCAGRPYKPHIRIQSLRVKNLYYGQGSDHTGVPTKFITVNCSASLAIYNPSTFFGIRVTSHTANLKFSQITVASGQLEFEIHSRGYIVGKLVKANHKTRAFCSLLINSRHTEDIIFDENSCVYVIE</sequence>
<evidence type="ECO:0008006" key="5">
    <source>
        <dbReference type="Google" id="ProtNLM"/>
    </source>
</evidence>
<keyword evidence="2" id="KW-0472">Membrane</keyword>
<feature type="compositionally biased region" description="Polar residues" evidence="1">
    <location>
        <begin position="1"/>
        <end position="14"/>
    </location>
</feature>
<proteinExistence type="predicted"/>
<feature type="compositionally biased region" description="Low complexity" evidence="1">
    <location>
        <begin position="15"/>
        <end position="30"/>
    </location>
</feature>
<organism evidence="3 4">
    <name type="scientific">Erythranthe guttata</name>
    <name type="common">Yellow monkey flower</name>
    <name type="synonym">Mimulus guttatus</name>
    <dbReference type="NCBI Taxonomy" id="4155"/>
    <lineage>
        <taxon>Eukaryota</taxon>
        <taxon>Viridiplantae</taxon>
        <taxon>Streptophyta</taxon>
        <taxon>Embryophyta</taxon>
        <taxon>Tracheophyta</taxon>
        <taxon>Spermatophyta</taxon>
        <taxon>Magnoliopsida</taxon>
        <taxon>eudicotyledons</taxon>
        <taxon>Gunneridae</taxon>
        <taxon>Pentapetalae</taxon>
        <taxon>asterids</taxon>
        <taxon>lamiids</taxon>
        <taxon>Lamiales</taxon>
        <taxon>Phrymaceae</taxon>
        <taxon>Erythranthe</taxon>
    </lineage>
</organism>
<reference evidence="3 4" key="1">
    <citation type="journal article" date="2013" name="Proc. Natl. Acad. Sci. U.S.A.">
        <title>Fine-scale variation in meiotic recombination in Mimulus inferred from population shotgun sequencing.</title>
        <authorList>
            <person name="Hellsten U."/>
            <person name="Wright K.M."/>
            <person name="Jenkins J."/>
            <person name="Shu S."/>
            <person name="Yuan Y."/>
            <person name="Wessler S.R."/>
            <person name="Schmutz J."/>
            <person name="Willis J.H."/>
            <person name="Rokhsar D.S."/>
        </authorList>
    </citation>
    <scope>NUCLEOTIDE SEQUENCE [LARGE SCALE GENOMIC DNA]</scope>
    <source>
        <strain evidence="4">cv. DUN x IM62</strain>
    </source>
</reference>
<name>A0A022R292_ERYGU</name>
<evidence type="ECO:0000313" key="3">
    <source>
        <dbReference type="EMBL" id="EYU32930.1"/>
    </source>
</evidence>
<evidence type="ECO:0000313" key="4">
    <source>
        <dbReference type="Proteomes" id="UP000030748"/>
    </source>
</evidence>
<keyword evidence="2" id="KW-0812">Transmembrane</keyword>
<dbReference type="EMBL" id="KI630818">
    <property type="protein sequence ID" value="EYU32930.1"/>
    <property type="molecule type" value="Genomic_DNA"/>
</dbReference>
<protein>
    <recommendedName>
        <fullName evidence="5">Late embryogenesis abundant protein LEA-2 subgroup domain-containing protein</fullName>
    </recommendedName>
</protein>
<dbReference type="Proteomes" id="UP000030748">
    <property type="component" value="Unassembled WGS sequence"/>
</dbReference>
<accession>A0A022R292</accession>
<gene>
    <name evidence="3" type="ORF">MIMGU_mgv11b016439mg</name>
</gene>
<feature type="compositionally biased region" description="Low complexity" evidence="1">
    <location>
        <begin position="44"/>
        <end position="74"/>
    </location>
</feature>
<feature type="region of interest" description="Disordered" evidence="1">
    <location>
        <begin position="1"/>
        <end position="82"/>
    </location>
</feature>
<dbReference type="AlphaFoldDB" id="A0A022R292"/>
<dbReference type="STRING" id="4155.A0A022R292"/>
<evidence type="ECO:0000256" key="2">
    <source>
        <dbReference type="SAM" id="Phobius"/>
    </source>
</evidence>
<feature type="transmembrane region" description="Helical" evidence="2">
    <location>
        <begin position="166"/>
        <end position="186"/>
    </location>
</feature>
<evidence type="ECO:0000256" key="1">
    <source>
        <dbReference type="SAM" id="MobiDB-lite"/>
    </source>
</evidence>
<keyword evidence="2" id="KW-1133">Transmembrane helix</keyword>
<keyword evidence="4" id="KW-1185">Reference proteome</keyword>